<comment type="caution">
    <text evidence="3">The sequence shown here is derived from an EMBL/GenBank/DDBJ whole genome shotgun (WGS) entry which is preliminary data.</text>
</comment>
<accession>A0AAJ2R240</accession>
<protein>
    <submittedName>
        <fullName evidence="3">Uncharacterized protein</fullName>
    </submittedName>
</protein>
<feature type="region of interest" description="Disordered" evidence="1">
    <location>
        <begin position="1"/>
        <end position="28"/>
    </location>
</feature>
<keyword evidence="2" id="KW-1133">Transmembrane helix</keyword>
<reference evidence="3" key="1">
    <citation type="submission" date="2023-11" db="EMBL/GenBank/DDBJ databases">
        <title>Identification and selenium tolerance of Delftia acidovorans R3-25.</title>
        <authorList>
            <person name="Zhang S."/>
            <person name="Liu Y."/>
            <person name="Guo Y."/>
        </authorList>
    </citation>
    <scope>NUCLEOTIDE SEQUENCE</scope>
    <source>
        <strain evidence="3">R3-25</strain>
    </source>
</reference>
<gene>
    <name evidence="3" type="ORF">SGN30_12590</name>
</gene>
<dbReference type="Proteomes" id="UP001287445">
    <property type="component" value="Unassembled WGS sequence"/>
</dbReference>
<dbReference type="AlphaFoldDB" id="A0AAJ2R240"/>
<evidence type="ECO:0000256" key="1">
    <source>
        <dbReference type="SAM" id="MobiDB-lite"/>
    </source>
</evidence>
<evidence type="ECO:0000313" key="3">
    <source>
        <dbReference type="EMBL" id="MDX4954249.1"/>
    </source>
</evidence>
<feature type="compositionally biased region" description="Low complexity" evidence="1">
    <location>
        <begin position="56"/>
        <end position="67"/>
    </location>
</feature>
<evidence type="ECO:0000313" key="4">
    <source>
        <dbReference type="Proteomes" id="UP001287445"/>
    </source>
</evidence>
<feature type="region of interest" description="Disordered" evidence="1">
    <location>
        <begin position="53"/>
        <end position="108"/>
    </location>
</feature>
<feature type="compositionally biased region" description="Pro residues" evidence="1">
    <location>
        <begin position="68"/>
        <end position="88"/>
    </location>
</feature>
<name>A0AAJ2R240_DELAC</name>
<keyword evidence="2" id="KW-0812">Transmembrane</keyword>
<keyword evidence="2" id="KW-0472">Membrane</keyword>
<feature type="transmembrane region" description="Helical" evidence="2">
    <location>
        <begin position="27"/>
        <end position="49"/>
    </location>
</feature>
<dbReference type="RefSeq" id="WP_319073644.1">
    <property type="nucleotide sequence ID" value="NZ_JAWWMZ010000004.1"/>
</dbReference>
<evidence type="ECO:0000256" key="2">
    <source>
        <dbReference type="SAM" id="Phobius"/>
    </source>
</evidence>
<feature type="compositionally biased region" description="Low complexity" evidence="1">
    <location>
        <begin position="89"/>
        <end position="108"/>
    </location>
</feature>
<proteinExistence type="predicted"/>
<organism evidence="3 4">
    <name type="scientific">Delftia acidovorans</name>
    <name type="common">Pseudomonas acidovorans</name>
    <name type="synonym">Comamonas acidovorans</name>
    <dbReference type="NCBI Taxonomy" id="80866"/>
    <lineage>
        <taxon>Bacteria</taxon>
        <taxon>Pseudomonadati</taxon>
        <taxon>Pseudomonadota</taxon>
        <taxon>Betaproteobacteria</taxon>
        <taxon>Burkholderiales</taxon>
        <taxon>Comamonadaceae</taxon>
        <taxon>Delftia</taxon>
    </lineage>
</organism>
<sequence length="108" mass="11224">MDNSPRRMHAPLERQRSENNHIRDGRWPLRIGALTAAVALILVLMFNFMAPKGRLDAPSATGATGTPSPSPSPSPSPATQPASPPAPSAAPQQADPATTPAPTSTPAR</sequence>
<dbReference type="EMBL" id="JAWWMZ010000004">
    <property type="protein sequence ID" value="MDX4954249.1"/>
    <property type="molecule type" value="Genomic_DNA"/>
</dbReference>
<feature type="compositionally biased region" description="Basic and acidic residues" evidence="1">
    <location>
        <begin position="10"/>
        <end position="27"/>
    </location>
</feature>